<dbReference type="InterPro" id="IPR001752">
    <property type="entry name" value="Kinesin_motor_dom"/>
</dbReference>
<feature type="chain" id="PRO_5042096333" evidence="6">
    <location>
        <begin position="33"/>
        <end position="241"/>
    </location>
</feature>
<dbReference type="SMART" id="SM00129">
    <property type="entry name" value="KISc"/>
    <property type="match status" value="1"/>
</dbReference>
<dbReference type="GO" id="GO:0005874">
    <property type="term" value="C:microtubule"/>
    <property type="evidence" value="ECO:0007669"/>
    <property type="project" value="UniProtKB-KW"/>
</dbReference>
<dbReference type="GO" id="GO:0007018">
    <property type="term" value="P:microtubule-based movement"/>
    <property type="evidence" value="ECO:0007669"/>
    <property type="project" value="InterPro"/>
</dbReference>
<evidence type="ECO:0000313" key="8">
    <source>
        <dbReference type="EMBL" id="KAJ7348534.1"/>
    </source>
</evidence>
<dbReference type="GO" id="GO:0005524">
    <property type="term" value="F:ATP binding"/>
    <property type="evidence" value="ECO:0007669"/>
    <property type="project" value="UniProtKB-KW"/>
</dbReference>
<dbReference type="PROSITE" id="PS50067">
    <property type="entry name" value="KINESIN_MOTOR_2"/>
    <property type="match status" value="1"/>
</dbReference>
<feature type="signal peptide" evidence="6">
    <location>
        <begin position="1"/>
        <end position="32"/>
    </location>
</feature>
<evidence type="ECO:0000256" key="6">
    <source>
        <dbReference type="SAM" id="SignalP"/>
    </source>
</evidence>
<dbReference type="Gene3D" id="3.40.850.10">
    <property type="entry name" value="Kinesin motor domain"/>
    <property type="match status" value="1"/>
</dbReference>
<dbReference type="SUPFAM" id="SSF52540">
    <property type="entry name" value="P-loop containing nucleoside triphosphate hydrolases"/>
    <property type="match status" value="1"/>
</dbReference>
<dbReference type="InterPro" id="IPR027640">
    <property type="entry name" value="Kinesin-like_fam"/>
</dbReference>
<dbReference type="InterPro" id="IPR036961">
    <property type="entry name" value="Kinesin_motor_dom_sf"/>
</dbReference>
<dbReference type="Pfam" id="PF00225">
    <property type="entry name" value="Kinesin"/>
    <property type="match status" value="1"/>
</dbReference>
<evidence type="ECO:0000256" key="1">
    <source>
        <dbReference type="ARBA" id="ARBA00022701"/>
    </source>
</evidence>
<dbReference type="Proteomes" id="UP001218218">
    <property type="component" value="Unassembled WGS sequence"/>
</dbReference>
<accession>A0AAD7A311</accession>
<keyword evidence="6" id="KW-0732">Signal</keyword>
<evidence type="ECO:0000256" key="4">
    <source>
        <dbReference type="ARBA" id="ARBA00023175"/>
    </source>
</evidence>
<comment type="similarity">
    <text evidence="5">Belongs to the TRAFAC class myosin-kinesin ATPase superfamily. Kinesin family.</text>
</comment>
<dbReference type="PANTHER" id="PTHR47972">
    <property type="entry name" value="KINESIN-LIKE PROTEIN KLP-3"/>
    <property type="match status" value="1"/>
</dbReference>
<dbReference type="PRINTS" id="PR00380">
    <property type="entry name" value="KINESINHEAVY"/>
</dbReference>
<comment type="caution">
    <text evidence="8">The sequence shown here is derived from an EMBL/GenBank/DDBJ whole genome shotgun (WGS) entry which is preliminary data.</text>
</comment>
<dbReference type="GO" id="GO:0003777">
    <property type="term" value="F:microtubule motor activity"/>
    <property type="evidence" value="ECO:0007669"/>
    <property type="project" value="InterPro"/>
</dbReference>
<dbReference type="EMBL" id="JARIHO010000017">
    <property type="protein sequence ID" value="KAJ7348534.1"/>
    <property type="molecule type" value="Genomic_DNA"/>
</dbReference>
<evidence type="ECO:0000313" key="9">
    <source>
        <dbReference type="Proteomes" id="UP001218218"/>
    </source>
</evidence>
<dbReference type="AlphaFoldDB" id="A0AAD7A311"/>
<keyword evidence="9" id="KW-1185">Reference proteome</keyword>
<evidence type="ECO:0000256" key="3">
    <source>
        <dbReference type="ARBA" id="ARBA00022840"/>
    </source>
</evidence>
<dbReference type="PANTHER" id="PTHR47972:SF45">
    <property type="entry name" value="PROTEIN CLARET SEGREGATIONAL"/>
    <property type="match status" value="1"/>
</dbReference>
<organism evidence="8 9">
    <name type="scientific">Mycena albidolilacea</name>
    <dbReference type="NCBI Taxonomy" id="1033008"/>
    <lineage>
        <taxon>Eukaryota</taxon>
        <taxon>Fungi</taxon>
        <taxon>Dikarya</taxon>
        <taxon>Basidiomycota</taxon>
        <taxon>Agaricomycotina</taxon>
        <taxon>Agaricomycetes</taxon>
        <taxon>Agaricomycetidae</taxon>
        <taxon>Agaricales</taxon>
        <taxon>Marasmiineae</taxon>
        <taxon>Mycenaceae</taxon>
        <taxon>Mycena</taxon>
    </lineage>
</organism>
<feature type="domain" description="Kinesin motor" evidence="7">
    <location>
        <begin position="1"/>
        <end position="241"/>
    </location>
</feature>
<proteinExistence type="inferred from homology"/>
<name>A0AAD7A311_9AGAR</name>
<evidence type="ECO:0000259" key="7">
    <source>
        <dbReference type="PROSITE" id="PS50067"/>
    </source>
</evidence>
<protein>
    <submittedName>
        <fullName evidence="8">Kinesin motor domain-containing protein</fullName>
    </submittedName>
</protein>
<dbReference type="GO" id="GO:0008017">
    <property type="term" value="F:microtubule binding"/>
    <property type="evidence" value="ECO:0007669"/>
    <property type="project" value="InterPro"/>
</dbReference>
<keyword evidence="3" id="KW-0067">ATP-binding</keyword>
<evidence type="ECO:0000256" key="2">
    <source>
        <dbReference type="ARBA" id="ARBA00022741"/>
    </source>
</evidence>
<comment type="caution">
    <text evidence="5">Lacks conserved residue(s) required for the propagation of feature annotation.</text>
</comment>
<dbReference type="InterPro" id="IPR027417">
    <property type="entry name" value="P-loop_NTPase"/>
</dbReference>
<evidence type="ECO:0000256" key="5">
    <source>
        <dbReference type="PROSITE-ProRule" id="PRU00283"/>
    </source>
</evidence>
<keyword evidence="2" id="KW-0547">Nucleotide-binding</keyword>
<sequence>MLMCLLCTFPSLPALCLFLSLAALLTTEETQGMIPRTVAQVFRIVEELQDKWWMYRMEGQFLEIYNETITDLLSPPPASDPPRKHEIHHHLTTHLTSVSDILTLALTLLVLVLALLAQAQGCHCVAATLIECSSHSHSLFMLRIRGMQDGASGGKGVRVGTLNLVDLAGRERLATLGHELGASVVRGTGGERLKETQSINRSFSTLGDVVAALGSRLGAHVPYRNSKVCLFLRYWIEREAD</sequence>
<keyword evidence="4" id="KW-0505">Motor protein</keyword>
<keyword evidence="1" id="KW-0493">Microtubule</keyword>
<reference evidence="8" key="1">
    <citation type="submission" date="2023-03" db="EMBL/GenBank/DDBJ databases">
        <title>Massive genome expansion in bonnet fungi (Mycena s.s.) driven by repeated elements and novel gene families across ecological guilds.</title>
        <authorList>
            <consortium name="Lawrence Berkeley National Laboratory"/>
            <person name="Harder C.B."/>
            <person name="Miyauchi S."/>
            <person name="Viragh M."/>
            <person name="Kuo A."/>
            <person name="Thoen E."/>
            <person name="Andreopoulos B."/>
            <person name="Lu D."/>
            <person name="Skrede I."/>
            <person name="Drula E."/>
            <person name="Henrissat B."/>
            <person name="Morin E."/>
            <person name="Kohler A."/>
            <person name="Barry K."/>
            <person name="LaButti K."/>
            <person name="Morin E."/>
            <person name="Salamov A."/>
            <person name="Lipzen A."/>
            <person name="Mereny Z."/>
            <person name="Hegedus B."/>
            <person name="Baldrian P."/>
            <person name="Stursova M."/>
            <person name="Weitz H."/>
            <person name="Taylor A."/>
            <person name="Grigoriev I.V."/>
            <person name="Nagy L.G."/>
            <person name="Martin F."/>
            <person name="Kauserud H."/>
        </authorList>
    </citation>
    <scope>NUCLEOTIDE SEQUENCE</scope>
    <source>
        <strain evidence="8">CBHHK002</strain>
    </source>
</reference>
<gene>
    <name evidence="8" type="ORF">DFH08DRAFT_1000462</name>
</gene>